<keyword evidence="4 6" id="KW-0934">Plastid</keyword>
<keyword evidence="3 6" id="KW-0602">Photosynthesis</keyword>
<evidence type="ECO:0000256" key="6">
    <source>
        <dbReference type="RuleBase" id="RU363080"/>
    </source>
</evidence>
<name>A0ABP1G9L7_9CHLO</name>
<keyword evidence="6" id="KW-0604">Photosystem II</keyword>
<evidence type="ECO:0000256" key="2">
    <source>
        <dbReference type="ARBA" id="ARBA00022528"/>
    </source>
</evidence>
<gene>
    <name evidence="7" type="primary">g10306</name>
    <name evidence="7" type="ORF">VP750_LOCUS9264</name>
</gene>
<evidence type="ECO:0000256" key="3">
    <source>
        <dbReference type="ARBA" id="ARBA00022531"/>
    </source>
</evidence>
<keyword evidence="1 6" id="KW-0148">Chlorophyll</keyword>
<keyword evidence="6" id="KW-0603">Photosystem I</keyword>
<reference evidence="7 8" key="1">
    <citation type="submission" date="2024-06" db="EMBL/GenBank/DDBJ databases">
        <authorList>
            <person name="Kraege A."/>
            <person name="Thomma B."/>
        </authorList>
    </citation>
    <scope>NUCLEOTIDE SEQUENCE [LARGE SCALE GENOMIC DNA]</scope>
</reference>
<comment type="caution">
    <text evidence="7">The sequence shown here is derived from an EMBL/GenBank/DDBJ whole genome shotgun (WGS) entry which is preliminary data.</text>
</comment>
<comment type="subcellular location">
    <subcellularLocation>
        <location evidence="6">Plastid</location>
        <location evidence="6">Chloroplast thylakoid membrane</location>
    </subcellularLocation>
</comment>
<keyword evidence="8" id="KW-1185">Reference proteome</keyword>
<evidence type="ECO:0000313" key="8">
    <source>
        <dbReference type="Proteomes" id="UP001497392"/>
    </source>
</evidence>
<keyword evidence="2 6" id="KW-0150">Chloroplast</keyword>
<accession>A0ABP1G9L7</accession>
<evidence type="ECO:0000256" key="1">
    <source>
        <dbReference type="ARBA" id="ARBA00022494"/>
    </source>
</evidence>
<dbReference type="Gene3D" id="1.10.3460.10">
    <property type="entry name" value="Chlorophyll a/b binding protein domain"/>
    <property type="match status" value="1"/>
</dbReference>
<dbReference type="Proteomes" id="UP001497392">
    <property type="component" value="Unassembled WGS sequence"/>
</dbReference>
<sequence length="251" mass="27562">MALAQLSSTGVFSARFSAAPLRSTRQTVSASRTAGVVVRAERASWLPGAELPSYLTGELPGDFGFDPLRLGENKEALQWYQQAELQNGRWAMLAAAGILFEDVLGHLGLGGPAARTPWYDAGKFEYFAPASTLTIIEFFLFAWVEFRRYQDMKAPGSTNQDPIFSQYKLPDGNEPGYPGGIFDPLGYSKGNMEVLKTKEIKNARLAMLGVLGFFVQAQTTHKTPLDNLSSHLANPWTNNVFGIEHARLIGQ</sequence>
<comment type="function">
    <text evidence="6">The light-harvesting complex (LHC) functions as a light receptor, it captures and delivers excitation energy to photosystems with which it is closely associated.</text>
</comment>
<protein>
    <recommendedName>
        <fullName evidence="6">Chlorophyll a-b binding protein, chloroplastic</fullName>
    </recommendedName>
</protein>
<keyword evidence="5 6" id="KW-0157">Chromophore</keyword>
<organism evidence="7 8">
    <name type="scientific">Coccomyxa viridis</name>
    <dbReference type="NCBI Taxonomy" id="1274662"/>
    <lineage>
        <taxon>Eukaryota</taxon>
        <taxon>Viridiplantae</taxon>
        <taxon>Chlorophyta</taxon>
        <taxon>core chlorophytes</taxon>
        <taxon>Trebouxiophyceae</taxon>
        <taxon>Trebouxiophyceae incertae sedis</taxon>
        <taxon>Coccomyxaceae</taxon>
        <taxon>Coccomyxa</taxon>
    </lineage>
</organism>
<evidence type="ECO:0000256" key="4">
    <source>
        <dbReference type="ARBA" id="ARBA00022640"/>
    </source>
</evidence>
<proteinExistence type="inferred from homology"/>
<dbReference type="PANTHER" id="PTHR21649">
    <property type="entry name" value="CHLOROPHYLL A/B BINDING PROTEIN"/>
    <property type="match status" value="1"/>
</dbReference>
<dbReference type="Pfam" id="PF00504">
    <property type="entry name" value="Chloroa_b-bind"/>
    <property type="match status" value="1"/>
</dbReference>
<evidence type="ECO:0000313" key="7">
    <source>
        <dbReference type="EMBL" id="CAL5227358.1"/>
    </source>
</evidence>
<comment type="similarity">
    <text evidence="6">Belongs to the light-harvesting chlorophyll a/b-binding (LHC) protein family.</text>
</comment>
<dbReference type="EMBL" id="CAXHTA020000017">
    <property type="protein sequence ID" value="CAL5227358.1"/>
    <property type="molecule type" value="Genomic_DNA"/>
</dbReference>
<keyword evidence="6" id="KW-0793">Thylakoid</keyword>
<dbReference type="SUPFAM" id="SSF103511">
    <property type="entry name" value="Chlorophyll a-b binding protein"/>
    <property type="match status" value="1"/>
</dbReference>
<dbReference type="InterPro" id="IPR001344">
    <property type="entry name" value="Chloro_AB-bd_pln"/>
</dbReference>
<evidence type="ECO:0000256" key="5">
    <source>
        <dbReference type="ARBA" id="ARBA00022991"/>
    </source>
</evidence>
<dbReference type="InterPro" id="IPR022796">
    <property type="entry name" value="Chloroa_b-bind"/>
</dbReference>